<reference evidence="1" key="1">
    <citation type="submission" date="2007-04" db="EMBL/GenBank/DDBJ databases">
        <authorList>
            <consortium name="The Broad Institute Genome Sequencing Platform"/>
            <person name="Birren B."/>
            <person name="Lander E."/>
            <person name="Galagan J."/>
            <person name="Nusbaum C."/>
            <person name="Devon K."/>
            <person name="Ma L.-J."/>
            <person name="Jaffe D."/>
            <person name="Butler J."/>
            <person name="Alvarez P."/>
            <person name="Gnerre S."/>
            <person name="Grabherr M."/>
            <person name="Kleber M."/>
            <person name="Mauceli E."/>
            <person name="Brockman W."/>
            <person name="MacCallum I.A."/>
            <person name="Young S."/>
            <person name="LaButti K."/>
            <person name="DeCaprio D."/>
            <person name="Crawford M."/>
            <person name="Koehrsen M."/>
            <person name="Engels R."/>
            <person name="Montgomery P."/>
            <person name="Pearson M."/>
            <person name="Howarth C."/>
            <person name="Larson L."/>
            <person name="White J."/>
            <person name="O'Leary S."/>
            <person name="Kodira C."/>
            <person name="Zeng Q."/>
            <person name="Yandava C."/>
            <person name="Alvarado L."/>
            <person name="Kistler C."/>
            <person name="Shim W.-B."/>
            <person name="Kang S."/>
            <person name="Woloshuk C."/>
        </authorList>
    </citation>
    <scope>NUCLEOTIDE SEQUENCE</scope>
    <source>
        <strain evidence="1">4287</strain>
    </source>
</reference>
<dbReference type="GeneID" id="28963586"/>
<dbReference type="RefSeq" id="XP_018258654.1">
    <property type="nucleotide sequence ID" value="XM_018403302.1"/>
</dbReference>
<reference evidence="1" key="2">
    <citation type="journal article" date="2010" name="Nature">
        <title>Comparative genomics reveals mobile pathogenicity chromosomes in Fusarium.</title>
        <authorList>
            <person name="Ma L.J."/>
            <person name="van der Does H.C."/>
            <person name="Borkovich K.A."/>
            <person name="Coleman J.J."/>
            <person name="Daboussi M.J."/>
            <person name="Di Pietro A."/>
            <person name="Dufresne M."/>
            <person name="Freitag M."/>
            <person name="Grabherr M."/>
            <person name="Henrissat B."/>
            <person name="Houterman P.M."/>
            <person name="Kang S."/>
            <person name="Shim W.B."/>
            <person name="Woloshuk C."/>
            <person name="Xie X."/>
            <person name="Xu J.R."/>
            <person name="Antoniw J."/>
            <person name="Baker S.E."/>
            <person name="Bluhm B.H."/>
            <person name="Breakspear A."/>
            <person name="Brown D.W."/>
            <person name="Butchko R.A."/>
            <person name="Chapman S."/>
            <person name="Coulson R."/>
            <person name="Coutinho P.M."/>
            <person name="Danchin E.G."/>
            <person name="Diener A."/>
            <person name="Gale L.R."/>
            <person name="Gardiner D.M."/>
            <person name="Goff S."/>
            <person name="Hammond-Kosack K.E."/>
            <person name="Hilburn K."/>
            <person name="Hua-Van A."/>
            <person name="Jonkers W."/>
            <person name="Kazan K."/>
            <person name="Kodira C.D."/>
            <person name="Koehrsen M."/>
            <person name="Kumar L."/>
            <person name="Lee Y.H."/>
            <person name="Li L."/>
            <person name="Manners J.M."/>
            <person name="Miranda-Saavedra D."/>
            <person name="Mukherjee M."/>
            <person name="Park G."/>
            <person name="Park J."/>
            <person name="Park S.Y."/>
            <person name="Proctor R.H."/>
            <person name="Regev A."/>
            <person name="Ruiz-Roldan M.C."/>
            <person name="Sain D."/>
            <person name="Sakthikumar S."/>
            <person name="Sykes S."/>
            <person name="Schwartz D.C."/>
            <person name="Turgeon B.G."/>
            <person name="Wapinski I."/>
            <person name="Yoder O."/>
            <person name="Young S."/>
            <person name="Zeng Q."/>
            <person name="Zhou S."/>
            <person name="Galagan J."/>
            <person name="Cuomo C.A."/>
            <person name="Kistler H.C."/>
            <person name="Rep M."/>
        </authorList>
    </citation>
    <scope>NUCLEOTIDE SEQUENCE [LARGE SCALE GENOMIC DNA]</scope>
    <source>
        <strain evidence="1">4287</strain>
    </source>
</reference>
<dbReference type="KEGG" id="fox:FOXG_22880"/>
<proteinExistence type="predicted"/>
<dbReference type="AlphaFoldDB" id="A0A0J9WB55"/>
<name>A0A0J9WB55_FUSO4</name>
<sequence length="41" mass="4682">MTPSKQSNDLQAQYPTPPRCIALVWKRYNHEIILLANGDQA</sequence>
<protein>
    <submittedName>
        <fullName evidence="1">Uncharacterized protein</fullName>
    </submittedName>
</protein>
<dbReference type="Proteomes" id="UP000009097">
    <property type="component" value="Unassembled WGS sequence"/>
</dbReference>
<gene>
    <name evidence="1" type="ORF">FOXG_22880</name>
</gene>
<dbReference type="VEuPathDB" id="FungiDB:FOXG_22880"/>
<dbReference type="EMBL" id="DS231751">
    <property type="protein sequence ID" value="KNB20609.1"/>
    <property type="molecule type" value="Genomic_DNA"/>
</dbReference>
<evidence type="ECO:0000313" key="2">
    <source>
        <dbReference type="Proteomes" id="UP000009097"/>
    </source>
</evidence>
<evidence type="ECO:0000313" key="1">
    <source>
        <dbReference type="EMBL" id="KNB20609.1"/>
    </source>
</evidence>
<organism evidence="1 2">
    <name type="scientific">Fusarium oxysporum f. sp. lycopersici (strain 4287 / CBS 123668 / FGSC 9935 / NRRL 34936)</name>
    <name type="common">Fusarium vascular wilt of tomato</name>
    <dbReference type="NCBI Taxonomy" id="426428"/>
    <lineage>
        <taxon>Eukaryota</taxon>
        <taxon>Fungi</taxon>
        <taxon>Dikarya</taxon>
        <taxon>Ascomycota</taxon>
        <taxon>Pezizomycotina</taxon>
        <taxon>Sordariomycetes</taxon>
        <taxon>Hypocreomycetidae</taxon>
        <taxon>Hypocreales</taxon>
        <taxon>Nectriaceae</taxon>
        <taxon>Fusarium</taxon>
        <taxon>Fusarium oxysporum species complex</taxon>
    </lineage>
</organism>
<accession>A0A0J9WB55</accession>